<evidence type="ECO:0000259" key="14">
    <source>
        <dbReference type="Pfam" id="PF08241"/>
    </source>
</evidence>
<keyword evidence="7" id="KW-0479">Metal-binding</keyword>
<evidence type="ECO:0000256" key="13">
    <source>
        <dbReference type="SAM" id="MobiDB-lite"/>
    </source>
</evidence>
<name>A0AAE1JKE1_9FABA</name>
<dbReference type="InterPro" id="IPR013216">
    <property type="entry name" value="Methyltransf_11"/>
</dbReference>
<evidence type="ECO:0000256" key="4">
    <source>
        <dbReference type="ARBA" id="ARBA00022603"/>
    </source>
</evidence>
<evidence type="ECO:0000256" key="10">
    <source>
        <dbReference type="ARBA" id="ARBA00023158"/>
    </source>
</evidence>
<keyword evidence="4" id="KW-0489">Methyltransferase</keyword>
<dbReference type="GO" id="GO:0008757">
    <property type="term" value="F:S-adenosylmethionine-dependent methyltransferase activity"/>
    <property type="evidence" value="ECO:0007669"/>
    <property type="project" value="InterPro"/>
</dbReference>
<dbReference type="Pfam" id="PF21224">
    <property type="entry name" value="Hen1_LCD"/>
    <property type="match status" value="1"/>
</dbReference>
<evidence type="ECO:0000256" key="3">
    <source>
        <dbReference type="ARBA" id="ARBA00021330"/>
    </source>
</evidence>
<evidence type="ECO:0000259" key="15">
    <source>
        <dbReference type="Pfam" id="PF17842"/>
    </source>
</evidence>
<dbReference type="PANTHER" id="PTHR21404:SF3">
    <property type="entry name" value="SMALL RNA 2'-O-METHYLTRANSFERASE"/>
    <property type="match status" value="1"/>
</dbReference>
<keyword evidence="6" id="KW-0949">S-adenosyl-L-methionine</keyword>
<feature type="domain" description="dsRNA binding" evidence="17">
    <location>
        <begin position="23"/>
        <end position="92"/>
    </location>
</feature>
<dbReference type="AlphaFoldDB" id="A0AAE1JKE1"/>
<dbReference type="Pfam" id="PF17842">
    <property type="entry name" value="dsRBD2"/>
    <property type="match status" value="1"/>
</dbReference>
<evidence type="ECO:0000256" key="5">
    <source>
        <dbReference type="ARBA" id="ARBA00022679"/>
    </source>
</evidence>
<dbReference type="GO" id="GO:0005634">
    <property type="term" value="C:nucleus"/>
    <property type="evidence" value="ECO:0007669"/>
    <property type="project" value="TreeGrafter"/>
</dbReference>
<evidence type="ECO:0000313" key="19">
    <source>
        <dbReference type="Proteomes" id="UP001293593"/>
    </source>
</evidence>
<feature type="domain" description="Small RNA 2'-O-methyltransferase Hen1 La-motif C-terminal" evidence="16">
    <location>
        <begin position="224"/>
        <end position="359"/>
    </location>
</feature>
<evidence type="ECO:0000256" key="7">
    <source>
        <dbReference type="ARBA" id="ARBA00022723"/>
    </source>
</evidence>
<dbReference type="SUPFAM" id="SSF54768">
    <property type="entry name" value="dsRNA-binding domain-like"/>
    <property type="match status" value="1"/>
</dbReference>
<dbReference type="GO" id="GO:0090486">
    <property type="term" value="F:small RNA 2'-O-methyltransferase activity"/>
    <property type="evidence" value="ECO:0007669"/>
    <property type="project" value="UniProtKB-EC"/>
</dbReference>
<dbReference type="SUPFAM" id="SSF53335">
    <property type="entry name" value="S-adenosyl-L-methionine-dependent methyltransferases"/>
    <property type="match status" value="1"/>
</dbReference>
<evidence type="ECO:0000313" key="18">
    <source>
        <dbReference type="EMBL" id="KAK4254749.1"/>
    </source>
</evidence>
<dbReference type="Pfam" id="PF24995">
    <property type="entry name" value="DSRM_2"/>
    <property type="match status" value="1"/>
</dbReference>
<dbReference type="InterPro" id="IPR056755">
    <property type="entry name" value="DSRM_2"/>
</dbReference>
<dbReference type="GO" id="GO:0046872">
    <property type="term" value="F:metal ion binding"/>
    <property type="evidence" value="ECO:0007669"/>
    <property type="project" value="UniProtKB-KW"/>
</dbReference>
<organism evidence="18 19">
    <name type="scientific">Acacia crassicarpa</name>
    <name type="common">northern wattle</name>
    <dbReference type="NCBI Taxonomy" id="499986"/>
    <lineage>
        <taxon>Eukaryota</taxon>
        <taxon>Viridiplantae</taxon>
        <taxon>Streptophyta</taxon>
        <taxon>Embryophyta</taxon>
        <taxon>Tracheophyta</taxon>
        <taxon>Spermatophyta</taxon>
        <taxon>Magnoliopsida</taxon>
        <taxon>eudicotyledons</taxon>
        <taxon>Gunneridae</taxon>
        <taxon>Pentapetalae</taxon>
        <taxon>rosids</taxon>
        <taxon>fabids</taxon>
        <taxon>Fabales</taxon>
        <taxon>Fabaceae</taxon>
        <taxon>Caesalpinioideae</taxon>
        <taxon>mimosoid clade</taxon>
        <taxon>Acacieae</taxon>
        <taxon>Acacia</taxon>
    </lineage>
</organism>
<dbReference type="Pfam" id="PF18441">
    <property type="entry name" value="Hen1_Lam_C"/>
    <property type="match status" value="1"/>
</dbReference>
<keyword evidence="8" id="KW-0460">Magnesium</keyword>
<feature type="domain" description="HEN1 double-stranded RNA binding" evidence="15">
    <location>
        <begin position="361"/>
        <end position="505"/>
    </location>
</feature>
<dbReference type="Gene3D" id="3.40.50.150">
    <property type="entry name" value="Vaccinia Virus protein VP39"/>
    <property type="match status" value="1"/>
</dbReference>
<dbReference type="GO" id="GO:0030422">
    <property type="term" value="P:siRNA processing"/>
    <property type="evidence" value="ECO:0007669"/>
    <property type="project" value="TreeGrafter"/>
</dbReference>
<dbReference type="InterPro" id="IPR040813">
    <property type="entry name" value="Hen1_Lam_C"/>
</dbReference>
<dbReference type="GO" id="GO:0005737">
    <property type="term" value="C:cytoplasm"/>
    <property type="evidence" value="ECO:0007669"/>
    <property type="project" value="TreeGrafter"/>
</dbReference>
<evidence type="ECO:0000256" key="12">
    <source>
        <dbReference type="ARBA" id="ARBA00048418"/>
    </source>
</evidence>
<keyword evidence="19" id="KW-1185">Reference proteome</keyword>
<dbReference type="InterPro" id="IPR026610">
    <property type="entry name" value="Hen1"/>
</dbReference>
<dbReference type="PANTHER" id="PTHR21404">
    <property type="entry name" value="HEN1"/>
    <property type="match status" value="1"/>
</dbReference>
<dbReference type="Pfam" id="PF08241">
    <property type="entry name" value="Methyltransf_11"/>
    <property type="match status" value="1"/>
</dbReference>
<evidence type="ECO:0000259" key="16">
    <source>
        <dbReference type="Pfam" id="PF18441"/>
    </source>
</evidence>
<accession>A0AAE1JKE1</accession>
<evidence type="ECO:0000256" key="11">
    <source>
        <dbReference type="ARBA" id="ARBA00035025"/>
    </source>
</evidence>
<dbReference type="Gene3D" id="3.30.160.20">
    <property type="match status" value="1"/>
</dbReference>
<proteinExistence type="inferred from homology"/>
<dbReference type="InterPro" id="IPR040870">
    <property type="entry name" value="HEN1_dsRBD2"/>
</dbReference>
<comment type="similarity">
    <text evidence="2">Belongs to the methyltransferase superfamily. HEN1 family.</text>
</comment>
<comment type="catalytic activity">
    <reaction evidence="12">
        <text>small RNA 3'-end nucleotide + S-adenosyl-L-methionine = small RNA 3'-end 2'-O-methylnucleotide + S-adenosyl-L-homocysteine + H(+)</text>
        <dbReference type="Rhea" id="RHEA:37887"/>
        <dbReference type="Rhea" id="RHEA-COMP:10415"/>
        <dbReference type="Rhea" id="RHEA-COMP:10416"/>
        <dbReference type="ChEBI" id="CHEBI:15378"/>
        <dbReference type="ChEBI" id="CHEBI:57856"/>
        <dbReference type="ChEBI" id="CHEBI:59789"/>
        <dbReference type="ChEBI" id="CHEBI:74896"/>
        <dbReference type="ChEBI" id="CHEBI:74898"/>
        <dbReference type="EC" id="2.1.1.386"/>
    </reaction>
</comment>
<dbReference type="EC" id="2.1.1.386" evidence="11"/>
<evidence type="ECO:0000256" key="8">
    <source>
        <dbReference type="ARBA" id="ARBA00022842"/>
    </source>
</evidence>
<dbReference type="FunFam" id="3.40.50.150:FF:000215">
    <property type="entry name" value="Hua enhancer1"/>
    <property type="match status" value="1"/>
</dbReference>
<evidence type="ECO:0000256" key="1">
    <source>
        <dbReference type="ARBA" id="ARBA00001946"/>
    </source>
</evidence>
<feature type="domain" description="Methyltransferase type 11" evidence="14">
    <location>
        <begin position="714"/>
        <end position="809"/>
    </location>
</feature>
<evidence type="ECO:0000256" key="9">
    <source>
        <dbReference type="ARBA" id="ARBA00022884"/>
    </source>
</evidence>
<dbReference type="Proteomes" id="UP001293593">
    <property type="component" value="Unassembled WGS sequence"/>
</dbReference>
<gene>
    <name evidence="18" type="ORF">QN277_010084</name>
</gene>
<keyword evidence="9" id="KW-0694">RNA-binding</keyword>
<feature type="compositionally biased region" description="Low complexity" evidence="13">
    <location>
        <begin position="415"/>
        <end position="427"/>
    </location>
</feature>
<reference evidence="18" key="1">
    <citation type="submission" date="2023-10" db="EMBL/GenBank/DDBJ databases">
        <title>Chromosome-level genome of the transformable northern wattle, Acacia crassicarpa.</title>
        <authorList>
            <person name="Massaro I."/>
            <person name="Sinha N.R."/>
            <person name="Poethig S."/>
            <person name="Leichty A.R."/>
        </authorList>
    </citation>
    <scope>NUCLEOTIDE SEQUENCE</scope>
    <source>
        <strain evidence="18">Acra3RX</strain>
        <tissue evidence="18">Leaf</tissue>
    </source>
</reference>
<evidence type="ECO:0000256" key="6">
    <source>
        <dbReference type="ARBA" id="ARBA00022691"/>
    </source>
</evidence>
<dbReference type="GO" id="GO:0001510">
    <property type="term" value="P:RNA methylation"/>
    <property type="evidence" value="ECO:0007669"/>
    <property type="project" value="InterPro"/>
</dbReference>
<comment type="cofactor">
    <cofactor evidence="1">
        <name>Mg(2+)</name>
        <dbReference type="ChEBI" id="CHEBI:18420"/>
    </cofactor>
</comment>
<evidence type="ECO:0000259" key="17">
    <source>
        <dbReference type="Pfam" id="PF24995"/>
    </source>
</evidence>
<feature type="region of interest" description="Disordered" evidence="13">
    <location>
        <begin position="415"/>
        <end position="434"/>
    </location>
</feature>
<comment type="caution">
    <text evidence="18">The sequence shown here is derived from an EMBL/GenBank/DDBJ whole genome shotgun (WGS) entry which is preliminary data.</text>
</comment>
<evidence type="ECO:0000256" key="2">
    <source>
        <dbReference type="ARBA" id="ARBA00009026"/>
    </source>
</evidence>
<dbReference type="EMBL" id="JAWXYG010000014">
    <property type="protein sequence ID" value="KAK4254749.1"/>
    <property type="molecule type" value="Genomic_DNA"/>
</dbReference>
<dbReference type="GO" id="GO:0003723">
    <property type="term" value="F:RNA binding"/>
    <property type="evidence" value="ECO:0007669"/>
    <property type="project" value="UniProtKB-KW"/>
</dbReference>
<protein>
    <recommendedName>
        <fullName evidence="3">Small RNA 2'-O-methyltransferase</fullName>
        <ecNumber evidence="11">2.1.1.386</ecNumber>
    </recommendedName>
</protein>
<dbReference type="InterPro" id="IPR029063">
    <property type="entry name" value="SAM-dependent_MTases_sf"/>
</dbReference>
<keyword evidence="5" id="KW-0808">Transferase</keyword>
<sequence length="946" mass="105447">METKRHPAVEIKKTILTPKAIIHQKFGSKACFTVEEVKEPIQTECPGLIPQKGPCLYQCFLQLPELSVVSGTFRKKKEAEQSAAEMALEKLGIHPTASEPTPQEAWESLVARITYLFSEKFLTSLHPLIGHLGATLWRKGDLCGSIPVSVIAIYDTKLFNLCKCINPAVESNPLLVYLYIMRAATKLYEFLSTSEQHLWLKKKSPYPQDITESLIMQTSMPECIQVSAAKIPSSMEKPIETVTLHVSAKEYYLDIIAKELGLEDASYVLISRNVGKASSETKLFFAASRSFFLDQSSDLLNMKETLHFEGSLNVRASYLSGQCIYGDSILASIGYTWKSKDIFYEDITVQSYYRMLISKTPSGIYKLSREVILAAELPSSFTTKTNWRGALPRDILYMFCRQHRLLEPVFSPISCPSKGSSESSGSSLKDEGSATEEIEHVRGTSLTASAKQAEVSGCTFKCEVKLFSKSEDLIIVCSPEGHFKKQNDALQNACLKILSWLNEYFKNNNSPFEMLYNSADCFNIQIHSKNLSEEFAVCHLVRNSQLNKLGCMRRSCTVPVHEMRLFKIEGSDSGVCPSNGSIPCIRYSISLVVEGDNMKELIEACEEFEFEIGVGAVITDVEGVVMQMCVGQSACFTTELPPSELILASAADPVKILSLLSSKPCCMEYAITLTKVTEPMEERMEQALFSPPLSKQRVEFAVHHIIESCAATLVDFGCGSGSLLEALLNYPTSLEKIVGVDISLKGLARAAKVLNSKLVTNSDVDVPFAGIKSVILYEGSITSFDSRLHGFDIGTCLEVIEHMEEDQACLFGDVVLSSFRPRILIISTPNYEYNVVLQGSNAISQEPEEEPDEKSSLPLCRFRNLDHKFEWTREQFSRWASDLAVRHNYDVEFSGVGGSVDIEPGFASQIAVFIRKESMAGEDDELKDADLDHQFNVTWEWNRINK</sequence>
<keyword evidence="10" id="KW-0943">RNA-mediated gene silencing</keyword>